<dbReference type="Proteomes" id="UP000095621">
    <property type="component" value="Unassembled WGS sequence"/>
</dbReference>
<proteinExistence type="predicted"/>
<gene>
    <name evidence="2" type="ORF">ERS852490_01462</name>
</gene>
<dbReference type="OrthoDB" id="3174999at2"/>
<organism evidence="2 3">
    <name type="scientific">Lachnospira eligens</name>
    <dbReference type="NCBI Taxonomy" id="39485"/>
    <lineage>
        <taxon>Bacteria</taxon>
        <taxon>Bacillati</taxon>
        <taxon>Bacillota</taxon>
        <taxon>Clostridia</taxon>
        <taxon>Lachnospirales</taxon>
        <taxon>Lachnospiraceae</taxon>
        <taxon>Lachnospira</taxon>
    </lineage>
</organism>
<sequence>MKIKKALSMVMLSASLLSFVGCGNGQDSNSVVQNNNNSMTENQNSEKIQQLEIKDSGWTVVDDEWLYYYVDLYNPNDNSSIEYPSFRITAKDASGTILGTDDQTCSIIYPKQDFVYGSQAFRVDGIPDTVEFSALPVEDYNVKKSSTDKYKPLEAVNTAVRSDKIVGEIKNDNNDTFDDAVVVMLLKDGSENIVGIDNTYVEKVAANSTTPFDMDIPEDVNYASFEIYVNQW</sequence>
<reference evidence="2 3" key="1">
    <citation type="submission" date="2015-09" db="EMBL/GenBank/DDBJ databases">
        <authorList>
            <consortium name="Pathogen Informatics"/>
        </authorList>
    </citation>
    <scope>NUCLEOTIDE SEQUENCE [LARGE SCALE GENOMIC DNA]</scope>
    <source>
        <strain evidence="2 3">2789STDY5834875</strain>
    </source>
</reference>
<evidence type="ECO:0000313" key="3">
    <source>
        <dbReference type="Proteomes" id="UP000095621"/>
    </source>
</evidence>
<dbReference type="AlphaFoldDB" id="A0A174YX39"/>
<feature type="signal peptide" evidence="1">
    <location>
        <begin position="1"/>
        <end position="20"/>
    </location>
</feature>
<protein>
    <recommendedName>
        <fullName evidence="4">Lipoprotein</fullName>
    </recommendedName>
</protein>
<evidence type="ECO:0000313" key="2">
    <source>
        <dbReference type="EMBL" id="CUQ77239.1"/>
    </source>
</evidence>
<dbReference type="EMBL" id="CZBU01000003">
    <property type="protein sequence ID" value="CUQ77239.1"/>
    <property type="molecule type" value="Genomic_DNA"/>
</dbReference>
<name>A0A174YX39_9FIRM</name>
<dbReference type="PROSITE" id="PS51257">
    <property type="entry name" value="PROKAR_LIPOPROTEIN"/>
    <property type="match status" value="1"/>
</dbReference>
<evidence type="ECO:0000256" key="1">
    <source>
        <dbReference type="SAM" id="SignalP"/>
    </source>
</evidence>
<dbReference type="RefSeq" id="WP_055215616.1">
    <property type="nucleotide sequence ID" value="NZ_CZBU01000003.1"/>
</dbReference>
<accession>A0A174YX39</accession>
<feature type="chain" id="PRO_5039099669" description="Lipoprotein" evidence="1">
    <location>
        <begin position="21"/>
        <end position="232"/>
    </location>
</feature>
<keyword evidence="1" id="KW-0732">Signal</keyword>
<evidence type="ECO:0008006" key="4">
    <source>
        <dbReference type="Google" id="ProtNLM"/>
    </source>
</evidence>